<dbReference type="SUPFAM" id="SSF47384">
    <property type="entry name" value="Homodimeric domain of signal transducing histidine kinase"/>
    <property type="match status" value="1"/>
</dbReference>
<accession>A0AAP5I2V3</accession>
<organism evidence="13 14">
    <name type="scientific">Aetokthonos hydrillicola Thurmond2011</name>
    <dbReference type="NCBI Taxonomy" id="2712845"/>
    <lineage>
        <taxon>Bacteria</taxon>
        <taxon>Bacillati</taxon>
        <taxon>Cyanobacteriota</taxon>
        <taxon>Cyanophyceae</taxon>
        <taxon>Nostocales</taxon>
        <taxon>Hapalosiphonaceae</taxon>
        <taxon>Aetokthonos</taxon>
    </lineage>
</organism>
<dbReference type="InterPro" id="IPR004358">
    <property type="entry name" value="Sig_transdc_His_kin-like_C"/>
</dbReference>
<evidence type="ECO:0000256" key="7">
    <source>
        <dbReference type="ARBA" id="ARBA00022777"/>
    </source>
</evidence>
<keyword evidence="7" id="KW-0808">Transferase</keyword>
<dbReference type="GO" id="GO:0005524">
    <property type="term" value="F:ATP binding"/>
    <property type="evidence" value="ECO:0007669"/>
    <property type="project" value="UniProtKB-KW"/>
</dbReference>
<dbReference type="GO" id="GO:0005886">
    <property type="term" value="C:plasma membrane"/>
    <property type="evidence" value="ECO:0007669"/>
    <property type="project" value="UniProtKB-SubCell"/>
</dbReference>
<keyword evidence="11" id="KW-0472">Membrane</keyword>
<dbReference type="InterPro" id="IPR003018">
    <property type="entry name" value="GAF"/>
</dbReference>
<keyword evidence="5" id="KW-0597">Phosphoprotein</keyword>
<evidence type="ECO:0000256" key="1">
    <source>
        <dbReference type="ARBA" id="ARBA00000085"/>
    </source>
</evidence>
<evidence type="ECO:0000313" key="14">
    <source>
        <dbReference type="Proteomes" id="UP000667802"/>
    </source>
</evidence>
<dbReference type="InterPro" id="IPR029016">
    <property type="entry name" value="GAF-like_dom_sf"/>
</dbReference>
<keyword evidence="6 11" id="KW-0812">Transmembrane</keyword>
<dbReference type="CDD" id="cd00082">
    <property type="entry name" value="HisKA"/>
    <property type="match status" value="1"/>
</dbReference>
<comment type="subcellular location">
    <subcellularLocation>
        <location evidence="2">Cell membrane</location>
        <topology evidence="2">Multi-pass membrane protein</topology>
    </subcellularLocation>
</comment>
<evidence type="ECO:0000256" key="10">
    <source>
        <dbReference type="SAM" id="Coils"/>
    </source>
</evidence>
<dbReference type="EMBL" id="JAALHA020000002">
    <property type="protein sequence ID" value="MDR9894098.1"/>
    <property type="molecule type" value="Genomic_DNA"/>
</dbReference>
<sequence length="856" mass="97643">MSLNMYKHILVKKFFTVFLPFSALVGAVLGVIYYGQIQTEKFALKINEVRKVETQAKVMAGDFSSVVSDLFVLSEQTELKEILNGANDKKQLITEEFLLFSQYKKLYDQIRLLDYRGKEIIRINFNNGQPIIVPQNQLQMKVKRYWFKDTLQLNKGEVFVSPLDLNIEHDKIEVPLKPMIRFGTPIFDKNGQKRGIVILNYFGRKLLDNFSQITSSPIMVSEGMLLNADGYWLKGTKLEEEWGFMFPERQERSFSKTFTQAWKQISHKESGQFQTAEGLFTFKTIYPLLEGQKSSKGSPKAFAPSKGKLDYKSYYWKIVSRVPPEILRANSDRFLGHLILLYMGFVGIIAIVSWLLARASFHNEIAKAELRQSQAQLLDMAEWENKLKTLLASQIRNSLDLKTILHTAVAEVRGLLQLDRCQFLWHRTEGEFSWFEQSHEACNPNLLSPLEYYPLENVDLLNQAVQENQLLRINDIATDPQLDTKGRELLLNIGLRSLLVVAIRTLSGSLGVLLCEYSRVSHVWADNEVELIQGVADQLAIAIDQAQLYSQSRAATEAATVQAQELQKTLQELQHTQAQLIQHEKMSSLGQMIAGIAHEINNPVNFIHGNLVYASEYTQDLLTILGLYQQHYPNPVVEIQEAIEEFDLEFLQKDLIKLLESMNLGTERIKGIVKSLRTFSRFDESEFKAADIHEGIDSTLMILNNRIKAKAERPAIELSLNYGNLPLVECYPGQLNQVFMNILVNAIDALEERDQTRTFEKITKNPSAIYITTEFLQPEQIVRIKIRDNGCGIPEAIKNRIFDPFFTTKAIGKGTGLGMSICHQIVTEKHKGSISCYSTPEEGTEFLIQIPVKQNH</sequence>
<dbReference type="Gene3D" id="3.30.450.40">
    <property type="match status" value="1"/>
</dbReference>
<keyword evidence="13" id="KW-0067">ATP-binding</keyword>
<name>A0AAP5I2V3_9CYAN</name>
<evidence type="ECO:0000256" key="8">
    <source>
        <dbReference type="ARBA" id="ARBA00022989"/>
    </source>
</evidence>
<keyword evidence="9" id="KW-0902">Two-component regulatory system</keyword>
<keyword evidence="10" id="KW-0175">Coiled coil</keyword>
<dbReference type="SMART" id="SM00065">
    <property type="entry name" value="GAF"/>
    <property type="match status" value="1"/>
</dbReference>
<dbReference type="Gene3D" id="1.10.287.130">
    <property type="match status" value="1"/>
</dbReference>
<keyword evidence="8 11" id="KW-1133">Transmembrane helix</keyword>
<dbReference type="PANTHER" id="PTHR43065:SF50">
    <property type="entry name" value="HISTIDINE KINASE"/>
    <property type="match status" value="1"/>
</dbReference>
<feature type="coiled-coil region" evidence="10">
    <location>
        <begin position="556"/>
        <end position="586"/>
    </location>
</feature>
<gene>
    <name evidence="13" type="ORF">G7B40_005870</name>
</gene>
<dbReference type="InterPro" id="IPR048760">
    <property type="entry name" value="VP0354-like_sensor_dom"/>
</dbReference>
<dbReference type="SMART" id="SM00387">
    <property type="entry name" value="HATPase_c"/>
    <property type="match status" value="1"/>
</dbReference>
<evidence type="ECO:0000256" key="3">
    <source>
        <dbReference type="ARBA" id="ARBA00012438"/>
    </source>
</evidence>
<dbReference type="Pfam" id="PF01590">
    <property type="entry name" value="GAF"/>
    <property type="match status" value="1"/>
</dbReference>
<dbReference type="PRINTS" id="PR00344">
    <property type="entry name" value="BCTRLSENSOR"/>
</dbReference>
<dbReference type="Pfam" id="PF21623">
    <property type="entry name" value="HK_sensor_dom_bact"/>
    <property type="match status" value="1"/>
</dbReference>
<dbReference type="InterPro" id="IPR005467">
    <property type="entry name" value="His_kinase_dom"/>
</dbReference>
<evidence type="ECO:0000256" key="5">
    <source>
        <dbReference type="ARBA" id="ARBA00022553"/>
    </source>
</evidence>
<dbReference type="Proteomes" id="UP000667802">
    <property type="component" value="Unassembled WGS sequence"/>
</dbReference>
<feature type="transmembrane region" description="Helical" evidence="11">
    <location>
        <begin position="334"/>
        <end position="357"/>
    </location>
</feature>
<dbReference type="PANTHER" id="PTHR43065">
    <property type="entry name" value="SENSOR HISTIDINE KINASE"/>
    <property type="match status" value="1"/>
</dbReference>
<reference evidence="14" key="1">
    <citation type="journal article" date="2021" name="Science">
        <title>Hunting the eagle killer: A cyanobacterial neurotoxin causes vacuolar myelinopathy.</title>
        <authorList>
            <person name="Breinlinger S."/>
            <person name="Phillips T.J."/>
            <person name="Haram B.N."/>
            <person name="Mares J."/>
            <person name="Martinez Yerena J.A."/>
            <person name="Hrouzek P."/>
            <person name="Sobotka R."/>
            <person name="Henderson W.M."/>
            <person name="Schmieder P."/>
            <person name="Williams S.M."/>
            <person name="Lauderdale J.D."/>
            <person name="Wilde H.D."/>
            <person name="Gerrin W."/>
            <person name="Kust A."/>
            <person name="Washington J.W."/>
            <person name="Wagner C."/>
            <person name="Geier B."/>
            <person name="Liebeke M."/>
            <person name="Enke H."/>
            <person name="Niedermeyer T.H.J."/>
            <person name="Wilde S.B."/>
        </authorList>
    </citation>
    <scope>NUCLEOTIDE SEQUENCE [LARGE SCALE GENOMIC DNA]</scope>
    <source>
        <strain evidence="14">Thurmond2011</strain>
    </source>
</reference>
<comment type="catalytic activity">
    <reaction evidence="1">
        <text>ATP + protein L-histidine = ADP + protein N-phospho-L-histidine.</text>
        <dbReference type="EC" id="2.7.13.3"/>
    </reaction>
</comment>
<evidence type="ECO:0000256" key="9">
    <source>
        <dbReference type="ARBA" id="ARBA00023012"/>
    </source>
</evidence>
<dbReference type="SUPFAM" id="SSF55874">
    <property type="entry name" value="ATPase domain of HSP90 chaperone/DNA topoisomerase II/histidine kinase"/>
    <property type="match status" value="1"/>
</dbReference>
<evidence type="ECO:0000256" key="6">
    <source>
        <dbReference type="ARBA" id="ARBA00022692"/>
    </source>
</evidence>
<dbReference type="InterPro" id="IPR003594">
    <property type="entry name" value="HATPase_dom"/>
</dbReference>
<proteinExistence type="predicted"/>
<dbReference type="SUPFAM" id="SSF55781">
    <property type="entry name" value="GAF domain-like"/>
    <property type="match status" value="1"/>
</dbReference>
<evidence type="ECO:0000256" key="2">
    <source>
        <dbReference type="ARBA" id="ARBA00004651"/>
    </source>
</evidence>
<keyword evidence="7" id="KW-0418">Kinase</keyword>
<keyword evidence="4" id="KW-1003">Cell membrane</keyword>
<dbReference type="InterPro" id="IPR003661">
    <property type="entry name" value="HisK_dim/P_dom"/>
</dbReference>
<dbReference type="InterPro" id="IPR029151">
    <property type="entry name" value="Sensor-like_sf"/>
</dbReference>
<dbReference type="PROSITE" id="PS50109">
    <property type="entry name" value="HIS_KIN"/>
    <property type="match status" value="1"/>
</dbReference>
<dbReference type="InterPro" id="IPR036890">
    <property type="entry name" value="HATPase_C_sf"/>
</dbReference>
<evidence type="ECO:0000313" key="13">
    <source>
        <dbReference type="EMBL" id="MDR9894098.1"/>
    </source>
</evidence>
<protein>
    <recommendedName>
        <fullName evidence="3">histidine kinase</fullName>
        <ecNumber evidence="3">2.7.13.3</ecNumber>
    </recommendedName>
</protein>
<dbReference type="Gene3D" id="3.30.450.20">
    <property type="entry name" value="PAS domain"/>
    <property type="match status" value="2"/>
</dbReference>
<dbReference type="EC" id="2.7.13.3" evidence="3"/>
<evidence type="ECO:0000259" key="12">
    <source>
        <dbReference type="PROSITE" id="PS50109"/>
    </source>
</evidence>
<dbReference type="InterPro" id="IPR036097">
    <property type="entry name" value="HisK_dim/P_sf"/>
</dbReference>
<evidence type="ECO:0000256" key="4">
    <source>
        <dbReference type="ARBA" id="ARBA00022475"/>
    </source>
</evidence>
<keyword evidence="14" id="KW-1185">Reference proteome</keyword>
<dbReference type="AlphaFoldDB" id="A0AAP5I2V3"/>
<dbReference type="GO" id="GO:0000155">
    <property type="term" value="F:phosphorelay sensor kinase activity"/>
    <property type="evidence" value="ECO:0007669"/>
    <property type="project" value="InterPro"/>
</dbReference>
<evidence type="ECO:0000256" key="11">
    <source>
        <dbReference type="SAM" id="Phobius"/>
    </source>
</evidence>
<feature type="domain" description="Histidine kinase" evidence="12">
    <location>
        <begin position="595"/>
        <end position="854"/>
    </location>
</feature>
<comment type="caution">
    <text evidence="13">The sequence shown here is derived from an EMBL/GenBank/DDBJ whole genome shotgun (WGS) entry which is preliminary data.</text>
</comment>
<dbReference type="Pfam" id="PF02518">
    <property type="entry name" value="HATPase_c"/>
    <property type="match status" value="1"/>
</dbReference>
<keyword evidence="13" id="KW-0547">Nucleotide-binding</keyword>
<dbReference type="Gene3D" id="3.30.565.10">
    <property type="entry name" value="Histidine kinase-like ATPase, C-terminal domain"/>
    <property type="match status" value="1"/>
</dbReference>
<dbReference type="SUPFAM" id="SSF103190">
    <property type="entry name" value="Sensory domain-like"/>
    <property type="match status" value="2"/>
</dbReference>